<name>A0A6A6HRL4_9PLEO</name>
<keyword evidence="3" id="KW-1185">Reference proteome</keyword>
<protein>
    <submittedName>
        <fullName evidence="2">SGNH hydrolase</fullName>
    </submittedName>
</protein>
<reference evidence="2" key="1">
    <citation type="journal article" date="2020" name="Stud. Mycol.">
        <title>101 Dothideomycetes genomes: a test case for predicting lifestyles and emergence of pathogens.</title>
        <authorList>
            <person name="Haridas S."/>
            <person name="Albert R."/>
            <person name="Binder M."/>
            <person name="Bloem J."/>
            <person name="Labutti K."/>
            <person name="Salamov A."/>
            <person name="Andreopoulos B."/>
            <person name="Baker S."/>
            <person name="Barry K."/>
            <person name="Bills G."/>
            <person name="Bluhm B."/>
            <person name="Cannon C."/>
            <person name="Castanera R."/>
            <person name="Culley D."/>
            <person name="Daum C."/>
            <person name="Ezra D."/>
            <person name="Gonzalez J."/>
            <person name="Henrissat B."/>
            <person name="Kuo A."/>
            <person name="Liang C."/>
            <person name="Lipzen A."/>
            <person name="Lutzoni F."/>
            <person name="Magnuson J."/>
            <person name="Mondo S."/>
            <person name="Nolan M."/>
            <person name="Ohm R."/>
            <person name="Pangilinan J."/>
            <person name="Park H.-J."/>
            <person name="Ramirez L."/>
            <person name="Alfaro M."/>
            <person name="Sun H."/>
            <person name="Tritt A."/>
            <person name="Yoshinaga Y."/>
            <person name="Zwiers L.-H."/>
            <person name="Turgeon B."/>
            <person name="Goodwin S."/>
            <person name="Spatafora J."/>
            <person name="Crous P."/>
            <person name="Grigoriev I."/>
        </authorList>
    </citation>
    <scope>NUCLEOTIDE SEQUENCE</scope>
    <source>
        <strain evidence="2">CBS 122368</strain>
    </source>
</reference>
<dbReference type="RefSeq" id="XP_033675452.1">
    <property type="nucleotide sequence ID" value="XM_033830660.1"/>
</dbReference>
<dbReference type="SUPFAM" id="SSF52266">
    <property type="entry name" value="SGNH hydrolase"/>
    <property type="match status" value="1"/>
</dbReference>
<dbReference type="GO" id="GO:0016787">
    <property type="term" value="F:hydrolase activity"/>
    <property type="evidence" value="ECO:0007669"/>
    <property type="project" value="UniProtKB-KW"/>
</dbReference>
<feature type="domain" description="SGNH hydrolase-type esterase" evidence="1">
    <location>
        <begin position="14"/>
        <end position="221"/>
    </location>
</feature>
<dbReference type="CDD" id="cd01838">
    <property type="entry name" value="Isoamyl_acetate_hydrolase_like"/>
    <property type="match status" value="1"/>
</dbReference>
<dbReference type="PANTHER" id="PTHR14209">
    <property type="entry name" value="ISOAMYL ACETATE-HYDROLYZING ESTERASE 1"/>
    <property type="match status" value="1"/>
</dbReference>
<dbReference type="PANTHER" id="PTHR14209:SF19">
    <property type="entry name" value="ISOAMYL ACETATE-HYDROLYZING ESTERASE 1 HOMOLOG"/>
    <property type="match status" value="1"/>
</dbReference>
<evidence type="ECO:0000313" key="3">
    <source>
        <dbReference type="Proteomes" id="UP000800094"/>
    </source>
</evidence>
<dbReference type="Proteomes" id="UP000800094">
    <property type="component" value="Unassembled WGS sequence"/>
</dbReference>
<dbReference type="InterPro" id="IPR045136">
    <property type="entry name" value="Iah1-like"/>
</dbReference>
<evidence type="ECO:0000313" key="2">
    <source>
        <dbReference type="EMBL" id="KAF2240448.1"/>
    </source>
</evidence>
<dbReference type="Pfam" id="PF13472">
    <property type="entry name" value="Lipase_GDSL_2"/>
    <property type="match status" value="1"/>
</dbReference>
<dbReference type="InterPro" id="IPR036514">
    <property type="entry name" value="SGNH_hydro_sf"/>
</dbReference>
<organism evidence="2 3">
    <name type="scientific">Trematosphaeria pertusa</name>
    <dbReference type="NCBI Taxonomy" id="390896"/>
    <lineage>
        <taxon>Eukaryota</taxon>
        <taxon>Fungi</taxon>
        <taxon>Dikarya</taxon>
        <taxon>Ascomycota</taxon>
        <taxon>Pezizomycotina</taxon>
        <taxon>Dothideomycetes</taxon>
        <taxon>Pleosporomycetidae</taxon>
        <taxon>Pleosporales</taxon>
        <taxon>Massarineae</taxon>
        <taxon>Trematosphaeriaceae</taxon>
        <taxon>Trematosphaeria</taxon>
    </lineage>
</organism>
<keyword evidence="2" id="KW-0378">Hydrolase</keyword>
<dbReference type="InterPro" id="IPR013830">
    <property type="entry name" value="SGNH_hydro"/>
</dbReference>
<dbReference type="Gene3D" id="3.40.50.1110">
    <property type="entry name" value="SGNH hydrolase"/>
    <property type="match status" value="1"/>
</dbReference>
<proteinExistence type="predicted"/>
<dbReference type="GeneID" id="54583990"/>
<gene>
    <name evidence="2" type="ORF">BU26DRAFT_526077</name>
</gene>
<dbReference type="AlphaFoldDB" id="A0A6A6HRL4"/>
<evidence type="ECO:0000259" key="1">
    <source>
        <dbReference type="Pfam" id="PF13472"/>
    </source>
</evidence>
<accession>A0A6A6HRL4</accession>
<sequence length="271" mass="30341">MGASAPSGYDQFILFGASIMEQASTQERGFALAPALQQAYIRRLDVVNRGFSGFNTDQALRVLPKIIPDPDQTRVRFMVILFGSNDACFAEAQNGQHVPLAQYKKNLVELLTHPAIQAHKPRLLLVTPPPIEERRLEHRVRSQGYSKLNRSNVVTKQYAEASREVAGDMGVACVDLWTAFMSRTGWQPGDPLYGSQDLPENDAIRSLIHDGLHFTPEAYKIFYDEVVKTIAKTWPDQLPDQLPYVIPAWDDGAAWAKEGLKVGKDNVIRHD</sequence>
<dbReference type="OrthoDB" id="671439at2759"/>
<dbReference type="EMBL" id="ML987218">
    <property type="protein sequence ID" value="KAF2240448.1"/>
    <property type="molecule type" value="Genomic_DNA"/>
</dbReference>